<keyword evidence="1" id="KW-0805">Transcription regulation</keyword>
<gene>
    <name evidence="6" type="ORF">CHR55_02865</name>
    <name evidence="5" type="ORF">PXH69_32760</name>
</gene>
<dbReference type="Proteomes" id="UP001217325">
    <property type="component" value="Unassembled WGS sequence"/>
</dbReference>
<proteinExistence type="predicted"/>
<evidence type="ECO:0000256" key="1">
    <source>
        <dbReference type="ARBA" id="ARBA00023015"/>
    </source>
</evidence>
<dbReference type="Pfam" id="PF00392">
    <property type="entry name" value="GntR"/>
    <property type="match status" value="1"/>
</dbReference>
<keyword evidence="3" id="KW-0804">Transcription</keyword>
<dbReference type="InterPro" id="IPR036390">
    <property type="entry name" value="WH_DNA-bd_sf"/>
</dbReference>
<accession>A0A2A5JIK5</accession>
<dbReference type="PANTHER" id="PTHR43537">
    <property type="entry name" value="TRANSCRIPTIONAL REGULATOR, GNTR FAMILY"/>
    <property type="match status" value="1"/>
</dbReference>
<dbReference type="InterPro" id="IPR011711">
    <property type="entry name" value="GntR_C"/>
</dbReference>
<name>A0A2A5JIK5_RHOSG</name>
<evidence type="ECO:0000256" key="2">
    <source>
        <dbReference type="ARBA" id="ARBA00023125"/>
    </source>
</evidence>
<dbReference type="Gene3D" id="1.20.120.530">
    <property type="entry name" value="GntR ligand-binding domain-like"/>
    <property type="match status" value="1"/>
</dbReference>
<reference evidence="6 7" key="1">
    <citation type="submission" date="2017-07" db="EMBL/GenBank/DDBJ databases">
        <title>Draft sequence of Rhodococcus enclensis 23b-28.</title>
        <authorList>
            <person name="Besaury L."/>
            <person name="Sancelme M."/>
            <person name="Amato P."/>
            <person name="Lallement A."/>
            <person name="Delort A.-M."/>
        </authorList>
    </citation>
    <scope>NUCLEOTIDE SEQUENCE [LARGE SCALE GENOMIC DNA]</scope>
    <source>
        <strain evidence="6 7">23b-28</strain>
    </source>
</reference>
<dbReference type="SMART" id="SM00895">
    <property type="entry name" value="FCD"/>
    <property type="match status" value="1"/>
</dbReference>
<sequence>MTVVRKESAYEQSLDWMRTQISDGVWTVGNRVPTEPELMSVLGVGRNTVREAIKTLTSTGVLEIRRGSGTFVRARTDIGGLLGKHASVDEMKYVFEVRRALEMEAVRLACERRSDDDVRILRELAAKRDVPAENFVDVDLAFHIAVVDAAHNPVLKDLFAGILETVRATYEVTEGVHPPSLTSSHHQGVAEAIAERDVTKARAAACGYLEKTQEAIGSGSAVTESGRRPID</sequence>
<comment type="caution">
    <text evidence="6">The sequence shown here is derived from an EMBL/GenBank/DDBJ whole genome shotgun (WGS) entry which is preliminary data.</text>
</comment>
<evidence type="ECO:0000256" key="3">
    <source>
        <dbReference type="ARBA" id="ARBA00023163"/>
    </source>
</evidence>
<dbReference type="PANTHER" id="PTHR43537:SF47">
    <property type="entry name" value="REGULATORY PROTEIN GNTR HTH"/>
    <property type="match status" value="1"/>
</dbReference>
<feature type="domain" description="HTH gntR-type" evidence="4">
    <location>
        <begin position="7"/>
        <end position="75"/>
    </location>
</feature>
<dbReference type="SMART" id="SM00345">
    <property type="entry name" value="HTH_GNTR"/>
    <property type="match status" value="1"/>
</dbReference>
<dbReference type="SUPFAM" id="SSF46785">
    <property type="entry name" value="Winged helix' DNA-binding domain"/>
    <property type="match status" value="1"/>
</dbReference>
<dbReference type="EMBL" id="NOVD01000001">
    <property type="protein sequence ID" value="PCK29333.1"/>
    <property type="molecule type" value="Genomic_DNA"/>
</dbReference>
<reference evidence="5" key="2">
    <citation type="submission" date="2023-02" db="EMBL/GenBank/DDBJ databases">
        <title>A novel hydrolase synthesized by Rhodococcus erythropolis HQ is responsible for the detoxification of Zearalenone.</title>
        <authorList>
            <person name="Hu J."/>
            <person name="Xu J."/>
        </authorList>
    </citation>
    <scope>NUCLEOTIDE SEQUENCE</scope>
    <source>
        <strain evidence="5">HQ</strain>
    </source>
</reference>
<dbReference type="InterPro" id="IPR036388">
    <property type="entry name" value="WH-like_DNA-bd_sf"/>
</dbReference>
<evidence type="ECO:0000259" key="4">
    <source>
        <dbReference type="PROSITE" id="PS50949"/>
    </source>
</evidence>
<dbReference type="RefSeq" id="WP_030537479.1">
    <property type="nucleotide sequence ID" value="NZ_JAGWDW010000010.1"/>
</dbReference>
<keyword evidence="2" id="KW-0238">DNA-binding</keyword>
<dbReference type="InterPro" id="IPR008920">
    <property type="entry name" value="TF_FadR/GntR_C"/>
</dbReference>
<dbReference type="Proteomes" id="UP000230886">
    <property type="component" value="Unassembled WGS sequence"/>
</dbReference>
<dbReference type="InterPro" id="IPR000524">
    <property type="entry name" value="Tscrpt_reg_HTH_GntR"/>
</dbReference>
<dbReference type="PROSITE" id="PS50949">
    <property type="entry name" value="HTH_GNTR"/>
    <property type="match status" value="1"/>
</dbReference>
<evidence type="ECO:0000313" key="7">
    <source>
        <dbReference type="Proteomes" id="UP000230886"/>
    </source>
</evidence>
<dbReference type="GO" id="GO:0003677">
    <property type="term" value="F:DNA binding"/>
    <property type="evidence" value="ECO:0007669"/>
    <property type="project" value="UniProtKB-KW"/>
</dbReference>
<protein>
    <submittedName>
        <fullName evidence="6">FadR family transcriptional regulator</fullName>
    </submittedName>
    <submittedName>
        <fullName evidence="5">FadR/GntR family transcriptional regulator</fullName>
    </submittedName>
</protein>
<organism evidence="6 7">
    <name type="scientific">Rhodococcus qingshengii</name>
    <dbReference type="NCBI Taxonomy" id="334542"/>
    <lineage>
        <taxon>Bacteria</taxon>
        <taxon>Bacillati</taxon>
        <taxon>Actinomycetota</taxon>
        <taxon>Actinomycetes</taxon>
        <taxon>Mycobacteriales</taxon>
        <taxon>Nocardiaceae</taxon>
        <taxon>Rhodococcus</taxon>
        <taxon>Rhodococcus erythropolis group</taxon>
    </lineage>
</organism>
<dbReference type="EMBL" id="JARDXE010000032">
    <property type="protein sequence ID" value="MDE8649746.1"/>
    <property type="molecule type" value="Genomic_DNA"/>
</dbReference>
<dbReference type="SMR" id="A0A2A5JIK5"/>
<dbReference type="SUPFAM" id="SSF48008">
    <property type="entry name" value="GntR ligand-binding domain-like"/>
    <property type="match status" value="1"/>
</dbReference>
<dbReference type="GO" id="GO:0003700">
    <property type="term" value="F:DNA-binding transcription factor activity"/>
    <property type="evidence" value="ECO:0007669"/>
    <property type="project" value="InterPro"/>
</dbReference>
<dbReference type="AlphaFoldDB" id="A0A2A5JIK5"/>
<dbReference type="Gene3D" id="1.10.10.10">
    <property type="entry name" value="Winged helix-like DNA-binding domain superfamily/Winged helix DNA-binding domain"/>
    <property type="match status" value="1"/>
</dbReference>
<evidence type="ECO:0000313" key="6">
    <source>
        <dbReference type="EMBL" id="PCK29333.1"/>
    </source>
</evidence>
<dbReference type="PRINTS" id="PR00035">
    <property type="entry name" value="HTHGNTR"/>
</dbReference>
<dbReference type="Pfam" id="PF07729">
    <property type="entry name" value="FCD"/>
    <property type="match status" value="1"/>
</dbReference>
<evidence type="ECO:0000313" key="5">
    <source>
        <dbReference type="EMBL" id="MDE8649746.1"/>
    </source>
</evidence>
<dbReference type="CDD" id="cd07377">
    <property type="entry name" value="WHTH_GntR"/>
    <property type="match status" value="1"/>
</dbReference>